<evidence type="ECO:0000313" key="2">
    <source>
        <dbReference type="Proteomes" id="UP001603978"/>
    </source>
</evidence>
<evidence type="ECO:0008006" key="3">
    <source>
        <dbReference type="Google" id="ProtNLM"/>
    </source>
</evidence>
<sequence length="50" mass="4947">MHVHDRVRGCLLGGAIGDALRAAVAPAADGAHSPEKAESLGGAWVAAELA</sequence>
<accession>A0ABW7AKK2</accession>
<dbReference type="Proteomes" id="UP001603978">
    <property type="component" value="Unassembled WGS sequence"/>
</dbReference>
<organism evidence="1 2">
    <name type="scientific">Nonomuraea marmarensis</name>
    <dbReference type="NCBI Taxonomy" id="3351344"/>
    <lineage>
        <taxon>Bacteria</taxon>
        <taxon>Bacillati</taxon>
        <taxon>Actinomycetota</taxon>
        <taxon>Actinomycetes</taxon>
        <taxon>Streptosporangiales</taxon>
        <taxon>Streptosporangiaceae</taxon>
        <taxon>Nonomuraea</taxon>
    </lineage>
</organism>
<dbReference type="EMBL" id="JBICRM010000024">
    <property type="protein sequence ID" value="MFG1707881.1"/>
    <property type="molecule type" value="Genomic_DNA"/>
</dbReference>
<protein>
    <recommendedName>
        <fullName evidence="3">ADP-ribosylglycohydrolase</fullName>
    </recommendedName>
</protein>
<evidence type="ECO:0000313" key="1">
    <source>
        <dbReference type="EMBL" id="MFG1707881.1"/>
    </source>
</evidence>
<name>A0ABW7AKK2_9ACTN</name>
<dbReference type="RefSeq" id="WP_393171915.1">
    <property type="nucleotide sequence ID" value="NZ_JBICRM010000024.1"/>
</dbReference>
<comment type="caution">
    <text evidence="1">The sequence shown here is derived from an EMBL/GenBank/DDBJ whole genome shotgun (WGS) entry which is preliminary data.</text>
</comment>
<keyword evidence="2" id="KW-1185">Reference proteome</keyword>
<gene>
    <name evidence="1" type="ORF">ACFLIM_32205</name>
</gene>
<reference evidence="1 2" key="1">
    <citation type="submission" date="2024-10" db="EMBL/GenBank/DDBJ databases">
        <authorList>
            <person name="Topkara A.R."/>
            <person name="Saygin H."/>
        </authorList>
    </citation>
    <scope>NUCLEOTIDE SEQUENCE [LARGE SCALE GENOMIC DNA]</scope>
    <source>
        <strain evidence="1 2">M3C6</strain>
    </source>
</reference>
<proteinExistence type="predicted"/>